<evidence type="ECO:0000313" key="8">
    <source>
        <dbReference type="Proteomes" id="UP000319897"/>
    </source>
</evidence>
<dbReference type="EMBL" id="VFSU01000024">
    <property type="protein sequence ID" value="TPE61123.1"/>
    <property type="molecule type" value="Genomic_DNA"/>
</dbReference>
<dbReference type="NCBIfam" id="TIGR00236">
    <property type="entry name" value="wecB"/>
    <property type="match status" value="1"/>
</dbReference>
<evidence type="ECO:0000256" key="1">
    <source>
        <dbReference type="ARBA" id="ARBA00023235"/>
    </source>
</evidence>
<comment type="catalytic activity">
    <reaction evidence="2">
        <text>UDP-N-acetyl-alpha-D-glucosamine = UDP-N-acetyl-alpha-D-mannosamine</text>
        <dbReference type="Rhea" id="RHEA:17213"/>
        <dbReference type="ChEBI" id="CHEBI:57705"/>
        <dbReference type="ChEBI" id="CHEBI:68623"/>
        <dbReference type="EC" id="5.1.3.14"/>
    </reaction>
</comment>
<dbReference type="EC" id="5.1.3.14" evidence="4"/>
<reference evidence="7 8" key="1">
    <citation type="submission" date="2019-06" db="EMBL/GenBank/DDBJ databases">
        <authorList>
            <person name="Lee I."/>
            <person name="Jang G.I."/>
            <person name="Hwang C.Y."/>
        </authorList>
    </citation>
    <scope>NUCLEOTIDE SEQUENCE [LARGE SCALE GENOMIC DNA]</scope>
    <source>
        <strain evidence="7 8">PAMC 28131</strain>
    </source>
</reference>
<protein>
    <recommendedName>
        <fullName evidence="4">UDP-N-acetylglucosamine 2-epimerase (non-hydrolyzing)</fullName>
        <ecNumber evidence="4">5.1.3.14</ecNumber>
    </recommendedName>
</protein>
<dbReference type="Gene3D" id="3.40.50.2000">
    <property type="entry name" value="Glycogen Phosphorylase B"/>
    <property type="match status" value="2"/>
</dbReference>
<proteinExistence type="inferred from homology"/>
<keyword evidence="1 5" id="KW-0413">Isomerase</keyword>
<dbReference type="Pfam" id="PF02350">
    <property type="entry name" value="Epimerase_2"/>
    <property type="match status" value="1"/>
</dbReference>
<dbReference type="CDD" id="cd03786">
    <property type="entry name" value="GTB_UDP-GlcNAc_2-Epimerase"/>
    <property type="match status" value="1"/>
</dbReference>
<dbReference type="OrthoDB" id="9803238at2"/>
<comment type="caution">
    <text evidence="7">The sequence shown here is derived from an EMBL/GenBank/DDBJ whole genome shotgun (WGS) entry which is preliminary data.</text>
</comment>
<dbReference type="PANTHER" id="PTHR43174:SF2">
    <property type="entry name" value="UDP-N-ACETYLGLUCOSAMINE 2-EPIMERASE"/>
    <property type="match status" value="1"/>
</dbReference>
<accession>A0A501XLE9</accession>
<sequence length="384" mass="40799">MHGKSPLLAVCGTRPEVVKMAPVIAALRARGQPVLLVFTGQHGDLAPQMLRELGLVADIDLGLHQQGAAPAQLLASILMRLAPVFAAWRPRLALVQGDTVSALAGALAAAYARVPVAHVEAGLRTGDPAEPFPEEMHRAMITPAAALHFAPTETAAQALLREGVDATRIHITGNSGIDALHATEARLDSDAVAAATLAARYPYVVNPRYPLLLATIHRRENIGRRLGAIAAALARLAAFCETEIVLPLHPNPAVQSVLREKLDGLDAMHLIPPVDHMTMIWMMRRARLLVTDSGGLQEEAPGLGLRTLVLRQATERTEALAAGASELVEIQADSIVSAVRRTLLRGPMQPVFPFGDGRAGERIADVLGQWLADTATAGVMAEAF</sequence>
<evidence type="ECO:0000256" key="5">
    <source>
        <dbReference type="RuleBase" id="RU003513"/>
    </source>
</evidence>
<evidence type="ECO:0000259" key="6">
    <source>
        <dbReference type="Pfam" id="PF02350"/>
    </source>
</evidence>
<evidence type="ECO:0000256" key="2">
    <source>
        <dbReference type="ARBA" id="ARBA00036080"/>
    </source>
</evidence>
<keyword evidence="8" id="KW-1185">Reference proteome</keyword>
<dbReference type="Proteomes" id="UP000319897">
    <property type="component" value="Unassembled WGS sequence"/>
</dbReference>
<dbReference type="SUPFAM" id="SSF53756">
    <property type="entry name" value="UDP-Glycosyltransferase/glycogen phosphorylase"/>
    <property type="match status" value="1"/>
</dbReference>
<evidence type="ECO:0000256" key="4">
    <source>
        <dbReference type="ARBA" id="ARBA00038858"/>
    </source>
</evidence>
<dbReference type="AlphaFoldDB" id="A0A501XLE9"/>
<dbReference type="RefSeq" id="WP_140928181.1">
    <property type="nucleotide sequence ID" value="NZ_VFSU01000024.1"/>
</dbReference>
<dbReference type="InterPro" id="IPR029767">
    <property type="entry name" value="WecB-like"/>
</dbReference>
<organism evidence="7 8">
    <name type="scientific">Sandaracinobacter neustonicus</name>
    <dbReference type="NCBI Taxonomy" id="1715348"/>
    <lineage>
        <taxon>Bacteria</taxon>
        <taxon>Pseudomonadati</taxon>
        <taxon>Pseudomonadota</taxon>
        <taxon>Alphaproteobacteria</taxon>
        <taxon>Sphingomonadales</taxon>
        <taxon>Sphingosinicellaceae</taxon>
        <taxon>Sandaracinobacter</taxon>
    </lineage>
</organism>
<dbReference type="InterPro" id="IPR003331">
    <property type="entry name" value="UDP_GlcNAc_Epimerase_2_dom"/>
</dbReference>
<evidence type="ECO:0000256" key="3">
    <source>
        <dbReference type="ARBA" id="ARBA00038209"/>
    </source>
</evidence>
<gene>
    <name evidence="7" type="ORF">FJQ54_09515</name>
</gene>
<feature type="domain" description="UDP-N-acetylglucosamine 2-epimerase" evidence="6">
    <location>
        <begin position="33"/>
        <end position="367"/>
    </location>
</feature>
<evidence type="ECO:0000313" key="7">
    <source>
        <dbReference type="EMBL" id="TPE61123.1"/>
    </source>
</evidence>
<dbReference type="PANTHER" id="PTHR43174">
    <property type="entry name" value="UDP-N-ACETYLGLUCOSAMINE 2-EPIMERASE"/>
    <property type="match status" value="1"/>
</dbReference>
<comment type="similarity">
    <text evidence="3 5">Belongs to the UDP-N-acetylglucosamine 2-epimerase family.</text>
</comment>
<dbReference type="GO" id="GO:0008761">
    <property type="term" value="F:UDP-N-acetylglucosamine 2-epimerase activity"/>
    <property type="evidence" value="ECO:0007669"/>
    <property type="project" value="UniProtKB-EC"/>
</dbReference>
<name>A0A501XLE9_9SPHN</name>